<dbReference type="Pfam" id="PF01793">
    <property type="entry name" value="Glyco_transf_15"/>
    <property type="match status" value="2"/>
</dbReference>
<comment type="similarity">
    <text evidence="1">Belongs to the glycosyltransferase 15 family.</text>
</comment>
<proteinExistence type="inferred from homology"/>
<dbReference type="SUPFAM" id="SSF53448">
    <property type="entry name" value="Nucleotide-diphospho-sugar transferases"/>
    <property type="match status" value="1"/>
</dbReference>
<dbReference type="AlphaFoldDB" id="A0A3D8RDI6"/>
<dbReference type="EMBL" id="PDLN01000011">
    <property type="protein sequence ID" value="RDW72006.1"/>
    <property type="molecule type" value="Genomic_DNA"/>
</dbReference>
<dbReference type="PANTHER" id="PTHR31121:SF7">
    <property type="entry name" value="MANNOSYLTRANSFERASE KTR4-RELATED"/>
    <property type="match status" value="1"/>
</dbReference>
<evidence type="ECO:0000256" key="3">
    <source>
        <dbReference type="ARBA" id="ARBA00022679"/>
    </source>
</evidence>
<name>A0A3D8RDI6_9HELO</name>
<dbReference type="GO" id="GO:0016020">
    <property type="term" value="C:membrane"/>
    <property type="evidence" value="ECO:0007669"/>
    <property type="project" value="InterPro"/>
</dbReference>
<gene>
    <name evidence="5" type="ORF">BP5796_08040</name>
</gene>
<dbReference type="InterPro" id="IPR029044">
    <property type="entry name" value="Nucleotide-diphossugar_trans"/>
</dbReference>
<dbReference type="GO" id="GO:0000026">
    <property type="term" value="F:alpha-1,2-mannosyltransferase activity"/>
    <property type="evidence" value="ECO:0007669"/>
    <property type="project" value="TreeGrafter"/>
</dbReference>
<accession>A0A3D8RDI6</accession>
<dbReference type="OrthoDB" id="202470at2759"/>
<dbReference type="InterPro" id="IPR002685">
    <property type="entry name" value="Glyco_trans_15"/>
</dbReference>
<dbReference type="Proteomes" id="UP000256328">
    <property type="component" value="Unassembled WGS sequence"/>
</dbReference>
<dbReference type="GO" id="GO:0006493">
    <property type="term" value="P:protein O-linked glycosylation"/>
    <property type="evidence" value="ECO:0007669"/>
    <property type="project" value="TreeGrafter"/>
</dbReference>
<keyword evidence="4" id="KW-0812">Transmembrane</keyword>
<feature type="transmembrane region" description="Helical" evidence="4">
    <location>
        <begin position="50"/>
        <end position="67"/>
    </location>
</feature>
<dbReference type="GO" id="GO:0000032">
    <property type="term" value="P:cell wall mannoprotein biosynthetic process"/>
    <property type="evidence" value="ECO:0007669"/>
    <property type="project" value="TreeGrafter"/>
</dbReference>
<reference evidence="5 6" key="1">
    <citation type="journal article" date="2018" name="IMA Fungus">
        <title>IMA Genome-F 9: Draft genome sequence of Annulohypoxylon stygium, Aspergillus mulundensis, Berkeleyomyces basicola (syn. Thielaviopsis basicola), Ceratocystis smalleyi, two Cercospora beticola strains, Coleophoma cylindrospora, Fusarium fracticaudum, Phialophora cf. hyalina, and Morchella septimelata.</title>
        <authorList>
            <person name="Wingfield B.D."/>
            <person name="Bills G.F."/>
            <person name="Dong Y."/>
            <person name="Huang W."/>
            <person name="Nel W.J."/>
            <person name="Swalarsk-Parry B.S."/>
            <person name="Vaghefi N."/>
            <person name="Wilken P.M."/>
            <person name="An Z."/>
            <person name="de Beer Z.W."/>
            <person name="De Vos L."/>
            <person name="Chen L."/>
            <person name="Duong T.A."/>
            <person name="Gao Y."/>
            <person name="Hammerbacher A."/>
            <person name="Kikkert J.R."/>
            <person name="Li Y."/>
            <person name="Li H."/>
            <person name="Li K."/>
            <person name="Li Q."/>
            <person name="Liu X."/>
            <person name="Ma X."/>
            <person name="Naidoo K."/>
            <person name="Pethybridge S.J."/>
            <person name="Sun J."/>
            <person name="Steenkamp E.T."/>
            <person name="van der Nest M.A."/>
            <person name="van Wyk S."/>
            <person name="Wingfield M.J."/>
            <person name="Xiong C."/>
            <person name="Yue Q."/>
            <person name="Zhang X."/>
        </authorList>
    </citation>
    <scope>NUCLEOTIDE SEQUENCE [LARGE SCALE GENOMIC DNA]</scope>
    <source>
        <strain evidence="5 6">BP5796</strain>
    </source>
</reference>
<protein>
    <recommendedName>
        <fullName evidence="7">Glycosyltransferase family 15 protein</fullName>
    </recommendedName>
</protein>
<evidence type="ECO:0008006" key="7">
    <source>
        <dbReference type="Google" id="ProtNLM"/>
    </source>
</evidence>
<keyword evidence="6" id="KW-1185">Reference proteome</keyword>
<keyword evidence="4" id="KW-0472">Membrane</keyword>
<dbReference type="Gene3D" id="3.90.550.10">
    <property type="entry name" value="Spore Coat Polysaccharide Biosynthesis Protein SpsA, Chain A"/>
    <property type="match status" value="1"/>
</dbReference>
<dbReference type="GO" id="GO:0005794">
    <property type="term" value="C:Golgi apparatus"/>
    <property type="evidence" value="ECO:0007669"/>
    <property type="project" value="TreeGrafter"/>
</dbReference>
<keyword evidence="3" id="KW-0808">Transferase</keyword>
<evidence type="ECO:0000313" key="5">
    <source>
        <dbReference type="EMBL" id="RDW72006.1"/>
    </source>
</evidence>
<evidence type="ECO:0000256" key="4">
    <source>
        <dbReference type="SAM" id="Phobius"/>
    </source>
</evidence>
<evidence type="ECO:0000313" key="6">
    <source>
        <dbReference type="Proteomes" id="UP000256328"/>
    </source>
</evidence>
<keyword evidence="2" id="KW-0328">Glycosyltransferase</keyword>
<organism evidence="5 6">
    <name type="scientific">Coleophoma crateriformis</name>
    <dbReference type="NCBI Taxonomy" id="565419"/>
    <lineage>
        <taxon>Eukaryota</taxon>
        <taxon>Fungi</taxon>
        <taxon>Dikarya</taxon>
        <taxon>Ascomycota</taxon>
        <taxon>Pezizomycotina</taxon>
        <taxon>Leotiomycetes</taxon>
        <taxon>Helotiales</taxon>
        <taxon>Dermateaceae</taxon>
        <taxon>Coleophoma</taxon>
    </lineage>
</organism>
<sequence length="455" mass="52336">MELEPETNIPGWQDCSPHYQAMATSIACASRPPIYTTSTDHVLSTSSRNLGLLLLILILLFVIFVPIPRKTELPERISTPSYHVPRPVISLPPDRPDPALWLEKNSGNKYAVGNGFFSRIAALMGFGRPRAALISLVRNSELDGMRQSMRQLEARWNSKFQYPWIFFNDEPFSEEFKAATQNLTSAQCYYEVVAKEHWELPSWIDKSRFENSLEYLGTIGVALKNYDYYWRVEPDVHYFCDIDYDVFRFMHENQLKYGFNMNILDDARSFPSLWARTRAFATAHPELIHPKADLNWLLDPSTGGEYNSCQFFSNFEIGSLHFWRGPGNEKYFEWLDQAGGFYYERFGDAPVHTLSVAMFLPKSAIWFFHDIGYQHGINHHCPPHRAEVCACEPTPLDENFYKLVPAMSPQKKPKDTCIRQFLGGPWLDTREGWTSEAERAFGGDGYHGYVLGGDE</sequence>
<keyword evidence="4" id="KW-1133">Transmembrane helix</keyword>
<dbReference type="GO" id="GO:0006487">
    <property type="term" value="P:protein N-linked glycosylation"/>
    <property type="evidence" value="ECO:0007669"/>
    <property type="project" value="TreeGrafter"/>
</dbReference>
<evidence type="ECO:0000256" key="2">
    <source>
        <dbReference type="ARBA" id="ARBA00022676"/>
    </source>
</evidence>
<dbReference type="PANTHER" id="PTHR31121">
    <property type="entry name" value="ALPHA-1,2 MANNOSYLTRANSFERASE KTR1"/>
    <property type="match status" value="1"/>
</dbReference>
<evidence type="ECO:0000256" key="1">
    <source>
        <dbReference type="ARBA" id="ARBA00007677"/>
    </source>
</evidence>
<comment type="caution">
    <text evidence="5">The sequence shown here is derived from an EMBL/GenBank/DDBJ whole genome shotgun (WGS) entry which is preliminary data.</text>
</comment>